<evidence type="ECO:0000313" key="4">
    <source>
        <dbReference type="EMBL" id="EFA75733.1"/>
    </source>
</evidence>
<dbReference type="EMBL" id="ADBJ01000051">
    <property type="protein sequence ID" value="EFA75733.1"/>
    <property type="molecule type" value="Genomic_DNA"/>
</dbReference>
<feature type="domain" description="BZIP" evidence="3">
    <location>
        <begin position="343"/>
        <end position="381"/>
    </location>
</feature>
<comment type="caution">
    <text evidence="4">The sequence shown here is derived from an EMBL/GenBank/DDBJ whole genome shotgun (WGS) entry which is preliminary data.</text>
</comment>
<evidence type="ECO:0000256" key="1">
    <source>
        <dbReference type="SAM" id="Coils"/>
    </source>
</evidence>
<evidence type="ECO:0000259" key="3">
    <source>
        <dbReference type="Pfam" id="PF07716"/>
    </source>
</evidence>
<feature type="compositionally biased region" description="Low complexity" evidence="2">
    <location>
        <begin position="112"/>
        <end position="132"/>
    </location>
</feature>
<dbReference type="SUPFAM" id="SSF57959">
    <property type="entry name" value="Leucine zipper domain"/>
    <property type="match status" value="1"/>
</dbReference>
<gene>
    <name evidence="4" type="ORF">PPL_10786</name>
</gene>
<dbReference type="Gene3D" id="1.20.5.170">
    <property type="match status" value="1"/>
</dbReference>
<feature type="region of interest" description="Disordered" evidence="2">
    <location>
        <begin position="97"/>
        <end position="139"/>
    </location>
</feature>
<feature type="compositionally biased region" description="Polar residues" evidence="2">
    <location>
        <begin position="253"/>
        <end position="281"/>
    </location>
</feature>
<accession>D3BRZ6</accession>
<organism evidence="4 5">
    <name type="scientific">Heterostelium pallidum (strain ATCC 26659 / Pp 5 / PN500)</name>
    <name type="common">Cellular slime mold</name>
    <name type="synonym">Polysphondylium pallidum</name>
    <dbReference type="NCBI Taxonomy" id="670386"/>
    <lineage>
        <taxon>Eukaryota</taxon>
        <taxon>Amoebozoa</taxon>
        <taxon>Evosea</taxon>
        <taxon>Eumycetozoa</taxon>
        <taxon>Dictyostelia</taxon>
        <taxon>Acytosteliales</taxon>
        <taxon>Acytosteliaceae</taxon>
        <taxon>Heterostelium</taxon>
    </lineage>
</organism>
<feature type="compositionally biased region" description="Polar residues" evidence="2">
    <location>
        <begin position="207"/>
        <end position="216"/>
    </location>
</feature>
<dbReference type="GO" id="GO:0003700">
    <property type="term" value="F:DNA-binding transcription factor activity"/>
    <property type="evidence" value="ECO:0007669"/>
    <property type="project" value="InterPro"/>
</dbReference>
<dbReference type="AlphaFoldDB" id="D3BRZ6"/>
<feature type="region of interest" description="Disordered" evidence="2">
    <location>
        <begin position="548"/>
        <end position="586"/>
    </location>
</feature>
<keyword evidence="1" id="KW-0175">Coiled coil</keyword>
<feature type="compositionally biased region" description="Low complexity" evidence="2">
    <location>
        <begin position="282"/>
        <end position="301"/>
    </location>
</feature>
<feature type="coiled-coil region" evidence="1">
    <location>
        <begin position="348"/>
        <end position="382"/>
    </location>
</feature>
<dbReference type="InParanoid" id="D3BRZ6"/>
<feature type="compositionally biased region" description="Low complexity" evidence="2">
    <location>
        <begin position="217"/>
        <end position="244"/>
    </location>
</feature>
<dbReference type="RefSeq" id="XP_020427867.1">
    <property type="nucleotide sequence ID" value="XM_020581551.1"/>
</dbReference>
<feature type="region of interest" description="Disordered" evidence="2">
    <location>
        <begin position="181"/>
        <end position="308"/>
    </location>
</feature>
<dbReference type="Proteomes" id="UP000001396">
    <property type="component" value="Unassembled WGS sequence"/>
</dbReference>
<protein>
    <recommendedName>
        <fullName evidence="3">BZIP domain-containing protein</fullName>
    </recommendedName>
</protein>
<name>D3BRZ6_HETP5</name>
<sequence>MMYYQQQQPPPPQQQNSDSNNNGNYSIDDNNGFNGYNQILSNLVHNGQILPQLSHINGLHQIPSHDYSSMFSGYNQYALDTTDSSTLNNNNYIYQQTTTTPPQSMNHHHHQQQPQQITQQQIAQYQQQQQQFPPQPYTTHYKDLIQPQFKEKLINKDNLSENEVQFLMLQEQKLFLKNMFEGQQQQQQQQSPILHTNNSGNGHSNHQESPSSKTVQTTISTATTTTSTTTTINNNNNNNYNTSSPPHFDSPDISLTTFNTQSVIPPQQQQKSYSNVTTPQMSSELNIDESSSSSSPYQDSSTPPQLSMGNYAVNYNYLGENLSSDPYGNIGGDKKKNQIQHNASRDYRQRKKDHIAEVEKKLKELSMENQRLKQENQEMKKVTLTDLMRPDSFHQVSLDFQKLLVRLAESVINNSTDSRAFDQLMQFFLFSMKLRSTVVERDIEKIINPELQLKLVFMGYKSLAESSVVCGTPMASSIWWPNFIEEVGLSESQRKSIEELWRYYVKINDELKEERDMLDDQIKQLSPFPKRTLQFDSSLFNTNPIQNITSKHVNSNNNSNNNELNSKQQQQSPEQQQQQQEQPQKTPSIEIQLHNPNSLYNFSSSSSAAASHFVQSPYGQSRRIMPSEGAAGGNTQGGPLFIVERSSLTVLEVLEMVEKLEKMKMNFIKHRRNICEIDIALTRILTPMQNAKLILRLHNKPFIDIELVDQITKVWGTLHSTRETRDNPIQNRLMPGTNKFNFFDFIGMTTTQEDIKVDTLKNIYEKLYQSIASLTPPTIKKE</sequence>
<reference evidence="4 5" key="1">
    <citation type="journal article" date="2011" name="Genome Res.">
        <title>Phylogeny-wide analysis of social amoeba genomes highlights ancient origins for complex intercellular communication.</title>
        <authorList>
            <person name="Heidel A.J."/>
            <person name="Lawal H.M."/>
            <person name="Felder M."/>
            <person name="Schilde C."/>
            <person name="Helps N.R."/>
            <person name="Tunggal B."/>
            <person name="Rivero F."/>
            <person name="John U."/>
            <person name="Schleicher M."/>
            <person name="Eichinger L."/>
            <person name="Platzer M."/>
            <person name="Noegel A.A."/>
            <person name="Schaap P."/>
            <person name="Gloeckner G."/>
        </authorList>
    </citation>
    <scope>NUCLEOTIDE SEQUENCE [LARGE SCALE GENOMIC DNA]</scope>
    <source>
        <strain evidence="5">ATCC 26659 / Pp 5 / PN500</strain>
    </source>
</reference>
<evidence type="ECO:0000256" key="2">
    <source>
        <dbReference type="SAM" id="MobiDB-lite"/>
    </source>
</evidence>
<keyword evidence="5" id="KW-1185">Reference proteome</keyword>
<dbReference type="InterPro" id="IPR004827">
    <property type="entry name" value="bZIP"/>
</dbReference>
<feature type="compositionally biased region" description="Low complexity" evidence="2">
    <location>
        <begin position="14"/>
        <end position="30"/>
    </location>
</feature>
<feature type="region of interest" description="Disordered" evidence="2">
    <location>
        <begin position="1"/>
        <end position="30"/>
    </location>
</feature>
<dbReference type="Pfam" id="PF07716">
    <property type="entry name" value="bZIP_2"/>
    <property type="match status" value="1"/>
</dbReference>
<dbReference type="CDD" id="cd14686">
    <property type="entry name" value="bZIP"/>
    <property type="match status" value="1"/>
</dbReference>
<evidence type="ECO:0000313" key="5">
    <source>
        <dbReference type="Proteomes" id="UP000001396"/>
    </source>
</evidence>
<feature type="compositionally biased region" description="Low complexity" evidence="2">
    <location>
        <begin position="554"/>
        <end position="585"/>
    </location>
</feature>
<dbReference type="GeneID" id="31366255"/>
<proteinExistence type="predicted"/>
<dbReference type="InterPro" id="IPR046347">
    <property type="entry name" value="bZIP_sf"/>
</dbReference>